<name>A0A6I2UEL2_9FIRM</name>
<reference evidence="3 4" key="1">
    <citation type="submission" date="2019-08" db="EMBL/GenBank/DDBJ databases">
        <title>In-depth cultivation of the pig gut microbiome towards novel bacterial diversity and tailored functional studies.</title>
        <authorList>
            <person name="Wylensek D."/>
            <person name="Hitch T.C.A."/>
            <person name="Clavel T."/>
        </authorList>
    </citation>
    <scope>NUCLEOTIDE SEQUENCE [LARGE SCALE GENOMIC DNA]</scope>
    <source>
        <strain evidence="3 4">WCA-693-APC-5D-A</strain>
    </source>
</reference>
<dbReference type="GO" id="GO:0003677">
    <property type="term" value="F:DNA binding"/>
    <property type="evidence" value="ECO:0007669"/>
    <property type="project" value="UniProtKB-KW"/>
</dbReference>
<dbReference type="EMBL" id="VUNR01000045">
    <property type="protein sequence ID" value="MSU10003.1"/>
    <property type="molecule type" value="Genomic_DNA"/>
</dbReference>
<evidence type="ECO:0000313" key="3">
    <source>
        <dbReference type="EMBL" id="MSU10003.1"/>
    </source>
</evidence>
<dbReference type="InterPro" id="IPR010982">
    <property type="entry name" value="Lambda_DNA-bd_dom_sf"/>
</dbReference>
<dbReference type="SUPFAM" id="SSF47413">
    <property type="entry name" value="lambda repressor-like DNA-binding domains"/>
    <property type="match status" value="1"/>
</dbReference>
<gene>
    <name evidence="3" type="ORF">FYJ84_13610</name>
</gene>
<comment type="caution">
    <text evidence="3">The sequence shown here is derived from an EMBL/GenBank/DDBJ whole genome shotgun (WGS) entry which is preliminary data.</text>
</comment>
<sequence>MAEILHISRQSYNFYENGQREPKIDMLLKMADYFGVSVDYLLGRSNAPAACNDIEPETAQQRLQNKISIADTETAAEVENYLDYLNAQKNNSKAVAGK</sequence>
<dbReference type="Proteomes" id="UP000433181">
    <property type="component" value="Unassembled WGS sequence"/>
</dbReference>
<keyword evidence="4" id="KW-1185">Reference proteome</keyword>
<protein>
    <submittedName>
        <fullName evidence="3">Helix-turn-helix transcriptional regulator</fullName>
    </submittedName>
</protein>
<dbReference type="AlphaFoldDB" id="A0A6I2UEL2"/>
<dbReference type="Gene3D" id="1.10.260.40">
    <property type="entry name" value="lambda repressor-like DNA-binding domains"/>
    <property type="match status" value="1"/>
</dbReference>
<evidence type="ECO:0000256" key="1">
    <source>
        <dbReference type="ARBA" id="ARBA00023125"/>
    </source>
</evidence>
<dbReference type="InterPro" id="IPR001387">
    <property type="entry name" value="Cro/C1-type_HTH"/>
</dbReference>
<evidence type="ECO:0000313" key="4">
    <source>
        <dbReference type="Proteomes" id="UP000433181"/>
    </source>
</evidence>
<dbReference type="Pfam" id="PF01381">
    <property type="entry name" value="HTH_3"/>
    <property type="match status" value="1"/>
</dbReference>
<keyword evidence="1" id="KW-0238">DNA-binding</keyword>
<proteinExistence type="predicted"/>
<dbReference type="PANTHER" id="PTHR46558">
    <property type="entry name" value="TRACRIPTIONAL REGULATORY PROTEIN-RELATED-RELATED"/>
    <property type="match status" value="1"/>
</dbReference>
<dbReference type="CDD" id="cd00093">
    <property type="entry name" value="HTH_XRE"/>
    <property type="match status" value="1"/>
</dbReference>
<accession>A0A6I2UEL2</accession>
<dbReference type="PANTHER" id="PTHR46558:SF14">
    <property type="entry name" value="HTH-TYPE TRANSCRIPTIONAL REGULATOR ANSR"/>
    <property type="match status" value="1"/>
</dbReference>
<dbReference type="SMART" id="SM00530">
    <property type="entry name" value="HTH_XRE"/>
    <property type="match status" value="1"/>
</dbReference>
<dbReference type="PROSITE" id="PS50943">
    <property type="entry name" value="HTH_CROC1"/>
    <property type="match status" value="1"/>
</dbReference>
<organism evidence="3 4">
    <name type="scientific">Anaerovibrio slackiae</name>
    <dbReference type="NCBI Taxonomy" id="2652309"/>
    <lineage>
        <taxon>Bacteria</taxon>
        <taxon>Bacillati</taxon>
        <taxon>Bacillota</taxon>
        <taxon>Negativicutes</taxon>
        <taxon>Selenomonadales</taxon>
        <taxon>Selenomonadaceae</taxon>
        <taxon>Anaerovibrio</taxon>
    </lineage>
</organism>
<evidence type="ECO:0000259" key="2">
    <source>
        <dbReference type="PROSITE" id="PS50943"/>
    </source>
</evidence>
<feature type="domain" description="HTH cro/C1-type" evidence="2">
    <location>
        <begin position="1"/>
        <end position="41"/>
    </location>
</feature>